<reference evidence="1" key="1">
    <citation type="journal article" date="2021" name="PeerJ">
        <title>Analysis of 44 Vibrio anguillarum genomes reveals high genetic diversity.</title>
        <authorList>
            <person name="Hansen M.J."/>
            <person name="Dalsgaard I."/>
        </authorList>
    </citation>
    <scope>NUCLEOTIDE SEQUENCE</scope>
    <source>
        <strain evidence="1">850617-1/1</strain>
    </source>
</reference>
<organism evidence="1 2">
    <name type="scientific">Vibrio anguillarum</name>
    <name type="common">Listonella anguillarum</name>
    <dbReference type="NCBI Taxonomy" id="55601"/>
    <lineage>
        <taxon>Bacteria</taxon>
        <taxon>Pseudomonadati</taxon>
        <taxon>Pseudomonadota</taxon>
        <taxon>Gammaproteobacteria</taxon>
        <taxon>Vibrionales</taxon>
        <taxon>Vibrionaceae</taxon>
        <taxon>Vibrio</taxon>
    </lineage>
</organism>
<protein>
    <submittedName>
        <fullName evidence="1">Uncharacterized protein</fullName>
    </submittedName>
</protein>
<name>A0AAW4BHA1_VIBAN</name>
<dbReference type="Proteomes" id="UP000786185">
    <property type="component" value="Unassembled WGS sequence"/>
</dbReference>
<proteinExistence type="predicted"/>
<evidence type="ECO:0000313" key="1">
    <source>
        <dbReference type="EMBL" id="MBF4436459.1"/>
    </source>
</evidence>
<dbReference type="EMBL" id="SCLC01000145">
    <property type="protein sequence ID" value="MBF4436459.1"/>
    <property type="molecule type" value="Genomic_DNA"/>
</dbReference>
<comment type="caution">
    <text evidence="1">The sequence shown here is derived from an EMBL/GenBank/DDBJ whole genome shotgun (WGS) entry which is preliminary data.</text>
</comment>
<evidence type="ECO:0000313" key="2">
    <source>
        <dbReference type="Proteomes" id="UP000786185"/>
    </source>
</evidence>
<feature type="non-terminal residue" evidence="1">
    <location>
        <position position="242"/>
    </location>
</feature>
<dbReference type="AlphaFoldDB" id="A0AAW4BHA1"/>
<accession>A0AAW4BHA1</accession>
<sequence length="242" mass="28610">MKLNQNYLSNHTNSDYKEDYENCYNALGLYSSVQFVLRLRYDLHLELEKFENVDVGKYNEFTANEIQAYSTYFHETIHWWQHVGSITGFILSMSYPSQTHINVQHLKEYLKYTGKVKPIKKYNELNATTNTPKDDEFKTINTIVNNYYDIEFFRDLIIKPDLVKKHISNNYFESVGHSYHIAYSSFCNLIASCFDNENKFVPDSNEWLDKFVGLKNDKADGYYYQSPVFIPPTGVYDPHHQF</sequence>
<gene>
    <name evidence="1" type="ORF">ERJ77_18555</name>
</gene>